<proteinExistence type="predicted"/>
<reference evidence="1 2" key="1">
    <citation type="journal article" date="2012" name="Genome Biol.">
        <title>Genome and low-iron response of an oceanic diatom adapted to chronic iron limitation.</title>
        <authorList>
            <person name="Lommer M."/>
            <person name="Specht M."/>
            <person name="Roy A.S."/>
            <person name="Kraemer L."/>
            <person name="Andreson R."/>
            <person name="Gutowska M.A."/>
            <person name="Wolf J."/>
            <person name="Bergner S.V."/>
            <person name="Schilhabel M.B."/>
            <person name="Klostermeier U.C."/>
            <person name="Beiko R.G."/>
            <person name="Rosenstiel P."/>
            <person name="Hippler M."/>
            <person name="Laroche J."/>
        </authorList>
    </citation>
    <scope>NUCLEOTIDE SEQUENCE [LARGE SCALE GENOMIC DNA]</scope>
    <source>
        <strain evidence="1 2">CCMP1005</strain>
    </source>
</reference>
<organism evidence="1 2">
    <name type="scientific">Thalassiosira oceanica</name>
    <name type="common">Marine diatom</name>
    <dbReference type="NCBI Taxonomy" id="159749"/>
    <lineage>
        <taxon>Eukaryota</taxon>
        <taxon>Sar</taxon>
        <taxon>Stramenopiles</taxon>
        <taxon>Ochrophyta</taxon>
        <taxon>Bacillariophyta</taxon>
        <taxon>Coscinodiscophyceae</taxon>
        <taxon>Thalassiosirophycidae</taxon>
        <taxon>Thalassiosirales</taxon>
        <taxon>Thalassiosiraceae</taxon>
        <taxon>Thalassiosira</taxon>
    </lineage>
</organism>
<accession>K0SYR4</accession>
<evidence type="ECO:0000313" key="2">
    <source>
        <dbReference type="Proteomes" id="UP000266841"/>
    </source>
</evidence>
<gene>
    <name evidence="1" type="ORF">THAOC_15964</name>
</gene>
<comment type="caution">
    <text evidence="1">The sequence shown here is derived from an EMBL/GenBank/DDBJ whole genome shotgun (WGS) entry which is preliminary data.</text>
</comment>
<dbReference type="Proteomes" id="UP000266841">
    <property type="component" value="Unassembled WGS sequence"/>
</dbReference>
<name>K0SYR4_THAOC</name>
<protein>
    <submittedName>
        <fullName evidence="1">Uncharacterized protein</fullName>
    </submittedName>
</protein>
<dbReference type="OrthoDB" id="5984813at2759"/>
<keyword evidence="2" id="KW-1185">Reference proteome</keyword>
<evidence type="ECO:0000313" key="1">
    <source>
        <dbReference type="EMBL" id="EJK63377.1"/>
    </source>
</evidence>
<sequence length="102" mass="11571">MIEEKRECVRQAGKSTKMARLATEKASMEEMKGRATRRDNKRLERISETGAFLTVRPSRRDGTELERNEFCDAVLLRMGLAPKNLCPKRVTCTARPSQSSTP</sequence>
<dbReference type="EMBL" id="AGNL01018282">
    <property type="protein sequence ID" value="EJK63377.1"/>
    <property type="molecule type" value="Genomic_DNA"/>
</dbReference>
<dbReference type="AlphaFoldDB" id="K0SYR4"/>